<evidence type="ECO:0000313" key="2">
    <source>
        <dbReference type="Proteomes" id="UP000094065"/>
    </source>
</evidence>
<accession>A0A1E3HC97</accession>
<comment type="caution">
    <text evidence="1">The sequence shown here is derived from an EMBL/GenBank/DDBJ whole genome shotgun (WGS) entry which is preliminary data.</text>
</comment>
<sequence>MTGWLRLLSASSSSTSQSLRMHEPCSVVDSPSRGGFLFPCKMHGTSMGLRMGGFEALRSQISDDYETRPWELFIFASQVDDRVLGRHVLESMDDGTFFQRGCVEKINRLQHTWALAVYQALLYNKDPNLELKVECDKTHISGRRWDERERVDVDAGGYINLADWKDNLKGRLFGDV</sequence>
<dbReference type="AlphaFoldDB" id="A0A1E3HC97"/>
<reference evidence="1 2" key="1">
    <citation type="submission" date="2016-06" db="EMBL/GenBank/DDBJ databases">
        <title>Evolution of pathogenesis and genome organization in the Tremellales.</title>
        <authorList>
            <person name="Cuomo C."/>
            <person name="Litvintseva A."/>
            <person name="Heitman J."/>
            <person name="Chen Y."/>
            <person name="Sun S."/>
            <person name="Springer D."/>
            <person name="Dromer F."/>
            <person name="Young S."/>
            <person name="Zeng Q."/>
            <person name="Chapman S."/>
            <person name="Gujja S."/>
            <person name="Saif S."/>
            <person name="Birren B."/>
        </authorList>
    </citation>
    <scope>NUCLEOTIDE SEQUENCE [LARGE SCALE GENOMIC DNA]</scope>
    <source>
        <strain evidence="1 2">CBS 6039</strain>
    </source>
</reference>
<protein>
    <submittedName>
        <fullName evidence="1">Uncharacterized protein</fullName>
    </submittedName>
</protein>
<dbReference type="RefSeq" id="XP_018989012.1">
    <property type="nucleotide sequence ID" value="XM_019143348.1"/>
</dbReference>
<dbReference type="InterPro" id="IPR018247">
    <property type="entry name" value="EF_Hand_1_Ca_BS"/>
</dbReference>
<dbReference type="PROSITE" id="PS00018">
    <property type="entry name" value="EF_HAND_1"/>
    <property type="match status" value="1"/>
</dbReference>
<keyword evidence="2" id="KW-1185">Reference proteome</keyword>
<evidence type="ECO:0000313" key="1">
    <source>
        <dbReference type="EMBL" id="ODN73071.1"/>
    </source>
</evidence>
<dbReference type="GeneID" id="30159775"/>
<name>A0A1E3HC97_9TREE</name>
<dbReference type="EMBL" id="AWGJ01000014">
    <property type="protein sequence ID" value="ODN73071.1"/>
    <property type="molecule type" value="Genomic_DNA"/>
</dbReference>
<organism evidence="1 2">
    <name type="scientific">Cryptococcus amylolentus CBS 6039</name>
    <dbReference type="NCBI Taxonomy" id="1295533"/>
    <lineage>
        <taxon>Eukaryota</taxon>
        <taxon>Fungi</taxon>
        <taxon>Dikarya</taxon>
        <taxon>Basidiomycota</taxon>
        <taxon>Agaricomycotina</taxon>
        <taxon>Tremellomycetes</taxon>
        <taxon>Tremellales</taxon>
        <taxon>Cryptococcaceae</taxon>
        <taxon>Cryptococcus</taxon>
    </lineage>
</organism>
<gene>
    <name evidence="1" type="ORF">L202_08466</name>
</gene>
<proteinExistence type="predicted"/>
<dbReference type="Proteomes" id="UP000094065">
    <property type="component" value="Unassembled WGS sequence"/>
</dbReference>